<evidence type="ECO:0000313" key="2">
    <source>
        <dbReference type="EMBL" id="ATA68436.1"/>
    </source>
</evidence>
<gene>
    <name evidence="2" type="ORF">CGC48_07205</name>
</gene>
<reference evidence="2 3" key="1">
    <citation type="journal article" date="2017" name="Genome Announc.">
        <title>Twelve Complete Reference Genomes of Clinical Isolates in the Capnocytophaga Genus.</title>
        <authorList>
            <person name="Villarma A."/>
            <person name="Gulvik C.A."/>
            <person name="Rowe L.A."/>
            <person name="Sheth M."/>
            <person name="Juieng P."/>
            <person name="Nicholson A.C."/>
            <person name="Loparev V.N."/>
            <person name="McQuiston J.R."/>
        </authorList>
    </citation>
    <scope>NUCLEOTIDE SEQUENCE [LARGE SCALE GENOMIC DNA]</scope>
    <source>
        <strain evidence="2 3">G7591</strain>
    </source>
</reference>
<dbReference type="KEGG" id="ccyn:CGC48_07205"/>
<dbReference type="GeneID" id="96781581"/>
<evidence type="ECO:0000256" key="1">
    <source>
        <dbReference type="SAM" id="SignalP"/>
    </source>
</evidence>
<name>A0A250E9P2_9FLAO</name>
<feature type="chain" id="PRO_5012964850" description="BACON domain-containing protein" evidence="1">
    <location>
        <begin position="19"/>
        <end position="117"/>
    </location>
</feature>
<keyword evidence="1" id="KW-0732">Signal</keyword>
<protein>
    <recommendedName>
        <fullName evidence="4">BACON domain-containing protein</fullName>
    </recommendedName>
</protein>
<dbReference type="RefSeq" id="WP_098029047.1">
    <property type="nucleotide sequence ID" value="NZ_CP022378.1"/>
</dbReference>
<organism evidence="2 3">
    <name type="scientific">Capnocytophaga cynodegmi</name>
    <dbReference type="NCBI Taxonomy" id="28189"/>
    <lineage>
        <taxon>Bacteria</taxon>
        <taxon>Pseudomonadati</taxon>
        <taxon>Bacteroidota</taxon>
        <taxon>Flavobacteriia</taxon>
        <taxon>Flavobacteriales</taxon>
        <taxon>Flavobacteriaceae</taxon>
        <taxon>Capnocytophaga</taxon>
    </lineage>
</organism>
<evidence type="ECO:0000313" key="3">
    <source>
        <dbReference type="Proteomes" id="UP000242855"/>
    </source>
</evidence>
<accession>A0A250E9P2</accession>
<dbReference type="AlphaFoldDB" id="A0A250E9P2"/>
<dbReference type="PROSITE" id="PS51257">
    <property type="entry name" value="PROKAR_LIPOPROTEIN"/>
    <property type="match status" value="1"/>
</dbReference>
<dbReference type="Proteomes" id="UP000242855">
    <property type="component" value="Chromosome"/>
</dbReference>
<dbReference type="EMBL" id="CP022378">
    <property type="protein sequence ID" value="ATA68436.1"/>
    <property type="molecule type" value="Genomic_DNA"/>
</dbReference>
<evidence type="ECO:0008006" key="4">
    <source>
        <dbReference type="Google" id="ProtNLM"/>
    </source>
</evidence>
<proteinExistence type="predicted"/>
<sequence length="117" mass="12410">MKKILFLIAAIVMIVACGKSENNPEGGTYTVKIPKAEGVKLLNVAVVYDGKTDTEVVNKALTEDWVKTFTTQGHIAVSVGAKGTNDNSVLKLQLLKGDKVVKESTANGVHLVATVTN</sequence>
<feature type="signal peptide" evidence="1">
    <location>
        <begin position="1"/>
        <end position="18"/>
    </location>
</feature>